<dbReference type="Proteomes" id="UP000712281">
    <property type="component" value="Unassembled WGS sequence"/>
</dbReference>
<evidence type="ECO:0000313" key="2">
    <source>
        <dbReference type="EMBL" id="KAF2549856.1"/>
    </source>
</evidence>
<gene>
    <name evidence="2" type="ORF">F2Q68_00036116</name>
    <name evidence="1" type="ORF">F2Q70_00031690</name>
</gene>
<dbReference type="AlphaFoldDB" id="A0A8S9FMX4"/>
<dbReference type="GO" id="GO:0072546">
    <property type="term" value="C:EMC complex"/>
    <property type="evidence" value="ECO:0007669"/>
    <property type="project" value="InterPro"/>
</dbReference>
<sequence length="61" mass="6562">MTMVNEVLVGRISPKDEGAVKIADSVPLFHSNLALFRPLEVSLIMVTLTTCSPCGFLVNVS</sequence>
<organism evidence="1">
    <name type="scientific">Brassica cretica</name>
    <name type="common">Mustard</name>
    <dbReference type="NCBI Taxonomy" id="69181"/>
    <lineage>
        <taxon>Eukaryota</taxon>
        <taxon>Viridiplantae</taxon>
        <taxon>Streptophyta</taxon>
        <taxon>Embryophyta</taxon>
        <taxon>Tracheophyta</taxon>
        <taxon>Spermatophyta</taxon>
        <taxon>Magnoliopsida</taxon>
        <taxon>eudicotyledons</taxon>
        <taxon>Gunneridae</taxon>
        <taxon>Pentapetalae</taxon>
        <taxon>rosids</taxon>
        <taxon>malvids</taxon>
        <taxon>Brassicales</taxon>
        <taxon>Brassicaceae</taxon>
        <taxon>Brassiceae</taxon>
        <taxon>Brassica</taxon>
    </lineage>
</organism>
<dbReference type="EMBL" id="QGKY02002305">
    <property type="protein sequence ID" value="KAF2532122.1"/>
    <property type="molecule type" value="Genomic_DNA"/>
</dbReference>
<dbReference type="InterPro" id="IPR005366">
    <property type="entry name" value="EMC8/9"/>
</dbReference>
<proteinExistence type="predicted"/>
<accession>A0A8S9FMX4</accession>
<reference evidence="1" key="1">
    <citation type="submission" date="2019-12" db="EMBL/GenBank/DDBJ databases">
        <title>Genome sequencing and annotation of Brassica cretica.</title>
        <authorList>
            <person name="Studholme D.J."/>
            <person name="Sarris P.F."/>
        </authorList>
    </citation>
    <scope>NUCLEOTIDE SEQUENCE</scope>
    <source>
        <strain evidence="2">PFS-001/15</strain>
        <strain evidence="1">PFS-102/07</strain>
        <tissue evidence="1">Leaf</tissue>
    </source>
</reference>
<protein>
    <submittedName>
        <fullName evidence="1">Uncharacterized protein</fullName>
    </submittedName>
</protein>
<evidence type="ECO:0000313" key="1">
    <source>
        <dbReference type="EMBL" id="KAF2532122.1"/>
    </source>
</evidence>
<name>A0A8S9FMX4_BRACR</name>
<comment type="caution">
    <text evidence="1">The sequence shown here is derived from an EMBL/GenBank/DDBJ whole genome shotgun (WGS) entry which is preliminary data.</text>
</comment>
<dbReference type="EMBL" id="QGKW02001988">
    <property type="protein sequence ID" value="KAF2549856.1"/>
    <property type="molecule type" value="Genomic_DNA"/>
</dbReference>
<dbReference type="Pfam" id="PF03665">
    <property type="entry name" value="UPF0172"/>
    <property type="match status" value="1"/>
</dbReference>